<evidence type="ECO:0000256" key="9">
    <source>
        <dbReference type="ARBA" id="ARBA00023054"/>
    </source>
</evidence>
<feature type="transmembrane region" description="Helical" evidence="11">
    <location>
        <begin position="89"/>
        <end position="109"/>
    </location>
</feature>
<keyword evidence="7 11" id="KW-0653">Protein transport</keyword>
<keyword evidence="5 11" id="KW-0256">Endoplasmic reticulum</keyword>
<dbReference type="InterPro" id="IPR008417">
    <property type="entry name" value="BAP29/BAP31"/>
</dbReference>
<feature type="domain" description="BAP29/BAP31 transmembrane" evidence="13">
    <location>
        <begin position="1"/>
        <end position="117"/>
    </location>
</feature>
<keyword evidence="3 11" id="KW-0813">Transport</keyword>
<dbReference type="Pfam" id="PF18035">
    <property type="entry name" value="Bap31_Bap29_C"/>
    <property type="match status" value="1"/>
</dbReference>
<evidence type="ECO:0000256" key="3">
    <source>
        <dbReference type="ARBA" id="ARBA00022448"/>
    </source>
</evidence>
<evidence type="ECO:0000256" key="5">
    <source>
        <dbReference type="ARBA" id="ARBA00022824"/>
    </source>
</evidence>
<comment type="function">
    <text evidence="11">May play a role in anterograde transport of membrane proteins from the endoplasmic reticulum to the Golgi.</text>
</comment>
<comment type="caution">
    <text evidence="11">Lacks conserved residue(s) required for the propagation of feature annotation.</text>
</comment>
<dbReference type="GO" id="GO:0005789">
    <property type="term" value="C:endoplasmic reticulum membrane"/>
    <property type="evidence" value="ECO:0007669"/>
    <property type="project" value="UniProtKB-SubCell"/>
</dbReference>
<dbReference type="GO" id="GO:0006886">
    <property type="term" value="P:intracellular protein transport"/>
    <property type="evidence" value="ECO:0007669"/>
    <property type="project" value="UniProtKB-UniRule"/>
</dbReference>
<evidence type="ECO:0000256" key="12">
    <source>
        <dbReference type="SAM" id="Coils"/>
    </source>
</evidence>
<dbReference type="EMBL" id="JAEUBF010001392">
    <property type="protein sequence ID" value="KAH3667083.1"/>
    <property type="molecule type" value="Genomic_DNA"/>
</dbReference>
<evidence type="ECO:0000256" key="7">
    <source>
        <dbReference type="ARBA" id="ARBA00022927"/>
    </source>
</evidence>
<keyword evidence="16" id="KW-1185">Reference proteome</keyword>
<dbReference type="PANTHER" id="PTHR12701">
    <property type="entry name" value="BCR-ASSOCIATED PROTEIN, BAP"/>
    <property type="match status" value="1"/>
</dbReference>
<name>A0A9P8T5K1_9ASCO</name>
<feature type="transmembrane region" description="Helical" evidence="11">
    <location>
        <begin position="34"/>
        <end position="51"/>
    </location>
</feature>
<evidence type="ECO:0000256" key="1">
    <source>
        <dbReference type="ARBA" id="ARBA00004477"/>
    </source>
</evidence>
<dbReference type="GO" id="GO:0070973">
    <property type="term" value="P:protein localization to endoplasmic reticulum exit site"/>
    <property type="evidence" value="ECO:0007669"/>
    <property type="project" value="UniProtKB-UniRule"/>
</dbReference>
<keyword evidence="10 11" id="KW-0472">Membrane</keyword>
<dbReference type="InterPro" id="IPR041672">
    <property type="entry name" value="Bap31/Bap29_C"/>
</dbReference>
<evidence type="ECO:0000259" key="14">
    <source>
        <dbReference type="Pfam" id="PF18035"/>
    </source>
</evidence>
<keyword evidence="8 11" id="KW-1133">Transmembrane helix</keyword>
<keyword evidence="9 12" id="KW-0175">Coiled coil</keyword>
<keyword evidence="4 11" id="KW-0812">Transmembrane</keyword>
<proteinExistence type="inferred from homology"/>
<dbReference type="OrthoDB" id="435607at2759"/>
<evidence type="ECO:0000256" key="8">
    <source>
        <dbReference type="ARBA" id="ARBA00022989"/>
    </source>
</evidence>
<evidence type="ECO:0000256" key="11">
    <source>
        <dbReference type="RuleBase" id="RU367026"/>
    </source>
</evidence>
<comment type="similarity">
    <text evidence="2 11">Belongs to the BCAP29/BCAP31 family.</text>
</comment>
<evidence type="ECO:0000259" key="13">
    <source>
        <dbReference type="Pfam" id="PF05529"/>
    </source>
</evidence>
<comment type="subcellular location">
    <subcellularLocation>
        <location evidence="1 11">Endoplasmic reticulum membrane</location>
        <topology evidence="1 11">Multi-pass membrane protein</topology>
    </subcellularLocation>
</comment>
<accession>A0A9P8T5K1</accession>
<gene>
    <name evidence="15" type="ORF">WICMUC_005430</name>
</gene>
<feature type="coiled-coil region" evidence="12">
    <location>
        <begin position="118"/>
        <end position="166"/>
    </location>
</feature>
<dbReference type="Pfam" id="PF05529">
    <property type="entry name" value="Bap31"/>
    <property type="match status" value="1"/>
</dbReference>
<dbReference type="PANTHER" id="PTHR12701:SF19">
    <property type="entry name" value="ENDOPLASMIC RETICULUM TRANSMEMBRANE PROTEIN 1-RELATED"/>
    <property type="match status" value="1"/>
</dbReference>
<feature type="domain" description="Bap31/Bap29 cytoplasmic coiled-coil" evidence="14">
    <location>
        <begin position="130"/>
        <end position="180"/>
    </location>
</feature>
<evidence type="ECO:0000313" key="15">
    <source>
        <dbReference type="EMBL" id="KAH3667083.1"/>
    </source>
</evidence>
<keyword evidence="6 11" id="KW-0931">ER-Golgi transport</keyword>
<reference evidence="15" key="1">
    <citation type="journal article" date="2021" name="Open Biol.">
        <title>Shared evolutionary footprints suggest mitochondrial oxidative damage underlies multiple complex I losses in fungi.</title>
        <authorList>
            <person name="Schikora-Tamarit M.A."/>
            <person name="Marcet-Houben M."/>
            <person name="Nosek J."/>
            <person name="Gabaldon T."/>
        </authorList>
    </citation>
    <scope>NUCLEOTIDE SEQUENCE</scope>
    <source>
        <strain evidence="15">CBS6341</strain>
    </source>
</reference>
<organism evidence="15 16">
    <name type="scientific">Wickerhamomyces mucosus</name>
    <dbReference type="NCBI Taxonomy" id="1378264"/>
    <lineage>
        <taxon>Eukaryota</taxon>
        <taxon>Fungi</taxon>
        <taxon>Dikarya</taxon>
        <taxon>Ascomycota</taxon>
        <taxon>Saccharomycotina</taxon>
        <taxon>Saccharomycetes</taxon>
        <taxon>Phaffomycetales</taxon>
        <taxon>Wickerhamomycetaceae</taxon>
        <taxon>Wickerhamomyces</taxon>
    </lineage>
</organism>
<reference evidence="15" key="2">
    <citation type="submission" date="2021-01" db="EMBL/GenBank/DDBJ databases">
        <authorList>
            <person name="Schikora-Tamarit M.A."/>
        </authorList>
    </citation>
    <scope>NUCLEOTIDE SEQUENCE</scope>
    <source>
        <strain evidence="15">CBS6341</strain>
    </source>
</reference>
<sequence length="182" mass="20892">MVFLVILVLPLALRIRKPLFNAYNKILESREVKTVIYVFGTLIALLLIDSVKNTWKYKTGTSYNPKNYKSSYSYGSDISVKIFYNQRNVYIAGANLFLIIAIPTVFNIIKRLIKYQELAIVKKSDEEIQKEIDELKSQISRADKDITALKSQKKGLERAYDELGDKINAKQSLNGTNDKKFN</sequence>
<dbReference type="InterPro" id="IPR040463">
    <property type="entry name" value="BAP29/BAP31_N"/>
</dbReference>
<dbReference type="Proteomes" id="UP000769528">
    <property type="component" value="Unassembled WGS sequence"/>
</dbReference>
<evidence type="ECO:0000256" key="4">
    <source>
        <dbReference type="ARBA" id="ARBA00022692"/>
    </source>
</evidence>
<evidence type="ECO:0000256" key="2">
    <source>
        <dbReference type="ARBA" id="ARBA00007956"/>
    </source>
</evidence>
<dbReference type="AlphaFoldDB" id="A0A9P8T5K1"/>
<evidence type="ECO:0000313" key="16">
    <source>
        <dbReference type="Proteomes" id="UP000769528"/>
    </source>
</evidence>
<protein>
    <recommendedName>
        <fullName evidence="11">Endoplasmic reticulum transmembrane protein</fullName>
    </recommendedName>
</protein>
<comment type="caution">
    <text evidence="15">The sequence shown here is derived from an EMBL/GenBank/DDBJ whole genome shotgun (WGS) entry which is preliminary data.</text>
</comment>
<evidence type="ECO:0000256" key="10">
    <source>
        <dbReference type="ARBA" id="ARBA00023136"/>
    </source>
</evidence>
<evidence type="ECO:0000256" key="6">
    <source>
        <dbReference type="ARBA" id="ARBA00022892"/>
    </source>
</evidence>
<dbReference type="GO" id="GO:0006888">
    <property type="term" value="P:endoplasmic reticulum to Golgi vesicle-mediated transport"/>
    <property type="evidence" value="ECO:0007669"/>
    <property type="project" value="UniProtKB-UniRule"/>
</dbReference>
<dbReference type="Gene3D" id="1.20.5.110">
    <property type="match status" value="1"/>
</dbReference>